<sequence length="43" mass="4678">MARMARGQSGRGADACRVSVLRGEQRSCGASSRTYQGILHIQR</sequence>
<evidence type="ECO:0000313" key="1">
    <source>
        <dbReference type="Proteomes" id="UP000036681"/>
    </source>
</evidence>
<reference evidence="2" key="1">
    <citation type="submission" date="2017-02" db="UniProtKB">
        <authorList>
            <consortium name="WormBaseParasite"/>
        </authorList>
    </citation>
    <scope>IDENTIFICATION</scope>
</reference>
<protein>
    <submittedName>
        <fullName evidence="2">Uncharacterized protein</fullName>
    </submittedName>
</protein>
<proteinExistence type="predicted"/>
<dbReference type="AlphaFoldDB" id="A0A0M3IXP8"/>
<dbReference type="WBParaSite" id="ALUE_0002352601-mRNA-1">
    <property type="protein sequence ID" value="ALUE_0002352601-mRNA-1"/>
    <property type="gene ID" value="ALUE_0002352601"/>
</dbReference>
<name>A0A0M3IXP8_ASCLU</name>
<evidence type="ECO:0000313" key="2">
    <source>
        <dbReference type="WBParaSite" id="ALUE_0002352601-mRNA-1"/>
    </source>
</evidence>
<organism evidence="1 2">
    <name type="scientific">Ascaris lumbricoides</name>
    <name type="common">Giant roundworm</name>
    <dbReference type="NCBI Taxonomy" id="6252"/>
    <lineage>
        <taxon>Eukaryota</taxon>
        <taxon>Metazoa</taxon>
        <taxon>Ecdysozoa</taxon>
        <taxon>Nematoda</taxon>
        <taxon>Chromadorea</taxon>
        <taxon>Rhabditida</taxon>
        <taxon>Spirurina</taxon>
        <taxon>Ascaridomorpha</taxon>
        <taxon>Ascaridoidea</taxon>
        <taxon>Ascarididae</taxon>
        <taxon>Ascaris</taxon>
    </lineage>
</organism>
<dbReference type="Proteomes" id="UP000036681">
    <property type="component" value="Unplaced"/>
</dbReference>
<keyword evidence="1" id="KW-1185">Reference proteome</keyword>
<accession>A0A0M3IXP8</accession>